<dbReference type="VEuPathDB" id="FungiDB:ASPWEDRAFT_43675"/>
<proteinExistence type="predicted"/>
<reference evidence="3" key="2">
    <citation type="journal article" date="2017" name="Genome Biol.">
        <title>Comparative genomics reveals high biological diversity and specific adaptations in the industrially and medically important fungal genus Aspergillus.</title>
        <authorList>
            <person name="de Vries R.P."/>
            <person name="Riley R."/>
            <person name="Wiebenga A."/>
            <person name="Aguilar-Osorio G."/>
            <person name="Amillis S."/>
            <person name="Uchima C.A."/>
            <person name="Anderluh G."/>
            <person name="Asadollahi M."/>
            <person name="Askin M."/>
            <person name="Barry K."/>
            <person name="Battaglia E."/>
            <person name="Bayram O."/>
            <person name="Benocci T."/>
            <person name="Braus-Stromeyer S.A."/>
            <person name="Caldana C."/>
            <person name="Canovas D."/>
            <person name="Cerqueira G.C."/>
            <person name="Chen F."/>
            <person name="Chen W."/>
            <person name="Choi C."/>
            <person name="Clum A."/>
            <person name="Dos Santos R.A."/>
            <person name="Damasio A.R."/>
            <person name="Diallinas G."/>
            <person name="Emri T."/>
            <person name="Fekete E."/>
            <person name="Flipphi M."/>
            <person name="Freyberg S."/>
            <person name="Gallo A."/>
            <person name="Gournas C."/>
            <person name="Habgood R."/>
            <person name="Hainaut M."/>
            <person name="Harispe M.L."/>
            <person name="Henrissat B."/>
            <person name="Hilden K.S."/>
            <person name="Hope R."/>
            <person name="Hossain A."/>
            <person name="Karabika E."/>
            <person name="Karaffa L."/>
            <person name="Karanyi Z."/>
            <person name="Krasevec N."/>
            <person name="Kuo A."/>
            <person name="Kusch H."/>
            <person name="LaButti K."/>
            <person name="Lagendijk E.L."/>
            <person name="Lapidus A."/>
            <person name="Levasseur A."/>
            <person name="Lindquist E."/>
            <person name="Lipzen A."/>
            <person name="Logrieco A.F."/>
            <person name="MacCabe A."/>
            <person name="Maekelae M.R."/>
            <person name="Malavazi I."/>
            <person name="Melin P."/>
            <person name="Meyer V."/>
            <person name="Mielnichuk N."/>
            <person name="Miskei M."/>
            <person name="Molnar A.P."/>
            <person name="Mule G."/>
            <person name="Ngan C.Y."/>
            <person name="Orejas M."/>
            <person name="Orosz E."/>
            <person name="Ouedraogo J.P."/>
            <person name="Overkamp K.M."/>
            <person name="Park H.-S."/>
            <person name="Perrone G."/>
            <person name="Piumi F."/>
            <person name="Punt P.J."/>
            <person name="Ram A.F."/>
            <person name="Ramon A."/>
            <person name="Rauscher S."/>
            <person name="Record E."/>
            <person name="Riano-Pachon D.M."/>
            <person name="Robert V."/>
            <person name="Roehrig J."/>
            <person name="Ruller R."/>
            <person name="Salamov A."/>
            <person name="Salih N.S."/>
            <person name="Samson R.A."/>
            <person name="Sandor E."/>
            <person name="Sanguinetti M."/>
            <person name="Schuetze T."/>
            <person name="Sepcic K."/>
            <person name="Shelest E."/>
            <person name="Sherlock G."/>
            <person name="Sophianopoulou V."/>
            <person name="Squina F.M."/>
            <person name="Sun H."/>
            <person name="Susca A."/>
            <person name="Todd R.B."/>
            <person name="Tsang A."/>
            <person name="Unkles S.E."/>
            <person name="van de Wiele N."/>
            <person name="van Rossen-Uffink D."/>
            <person name="Oliveira J.V."/>
            <person name="Vesth T.C."/>
            <person name="Visser J."/>
            <person name="Yu J.-H."/>
            <person name="Zhou M."/>
            <person name="Andersen M.R."/>
            <person name="Archer D.B."/>
            <person name="Baker S.E."/>
            <person name="Benoit I."/>
            <person name="Brakhage A.A."/>
            <person name="Braus G.H."/>
            <person name="Fischer R."/>
            <person name="Frisvad J.C."/>
            <person name="Goldman G.H."/>
            <person name="Houbraken J."/>
            <person name="Oakley B."/>
            <person name="Pocsi I."/>
            <person name="Scazzocchio C."/>
            <person name="Seiboth B."/>
            <person name="vanKuyk P.A."/>
            <person name="Wortman J."/>
            <person name="Dyer P.S."/>
            <person name="Grigoriev I.V."/>
        </authorList>
    </citation>
    <scope>NUCLEOTIDE SEQUENCE [LARGE SCALE GENOMIC DNA]</scope>
    <source>
        <strain evidence="3">DTO 134E9</strain>
    </source>
</reference>
<evidence type="ECO:0000313" key="2">
    <source>
        <dbReference type="EMBL" id="OJJ31720.1"/>
    </source>
</evidence>
<name>A0A1L9R773_ASPWE</name>
<evidence type="ECO:0000313" key="3">
    <source>
        <dbReference type="Proteomes" id="UP000184383"/>
    </source>
</evidence>
<dbReference type="AlphaFoldDB" id="A0A1L9R773"/>
<dbReference type="GeneID" id="63751924"/>
<dbReference type="RefSeq" id="XP_040685397.1">
    <property type="nucleotide sequence ID" value="XM_040836076.1"/>
</dbReference>
<gene>
    <name evidence="2" type="ORF">ASPWEDRAFT_43675</name>
    <name evidence="1" type="ORF">ASPWEDRAFT_44745</name>
</gene>
<keyword evidence="3" id="KW-1185">Reference proteome</keyword>
<protein>
    <submittedName>
        <fullName evidence="1">Uncharacterized protein</fullName>
    </submittedName>
</protein>
<dbReference type="EMBL" id="KV878216">
    <property type="protein sequence ID" value="OJJ30761.1"/>
    <property type="molecule type" value="Genomic_DNA"/>
</dbReference>
<dbReference type="Proteomes" id="UP000184383">
    <property type="component" value="Unassembled WGS sequence"/>
</dbReference>
<dbReference type="VEuPathDB" id="FungiDB:ASPWEDRAFT_44745"/>
<evidence type="ECO:0000313" key="1">
    <source>
        <dbReference type="EMBL" id="OJJ30761.1"/>
    </source>
</evidence>
<reference evidence="1" key="1">
    <citation type="submission" date="2015-09" db="EMBL/GenBank/DDBJ databases">
        <title>Genomic diversity in the industrially and medically important fungal genus Aspergillus.</title>
        <authorList>
            <consortium name="DOE Joint Genome Institute"/>
            <person name="Riley R."/>
            <person name="Labutti K."/>
            <person name="Clum A."/>
            <person name="Sun H."/>
            <person name="Wiebenga A."/>
            <person name="De Vries R.P."/>
            <person name="Grigoriev I.V."/>
        </authorList>
    </citation>
    <scope>NUCLEOTIDE SEQUENCE [LARGE SCALE GENOMIC DNA]</scope>
    <source>
        <strain evidence="1">DTO 134E9</strain>
    </source>
</reference>
<organism evidence="1 3">
    <name type="scientific">Aspergillus wentii DTO 134E9</name>
    <dbReference type="NCBI Taxonomy" id="1073089"/>
    <lineage>
        <taxon>Eukaryota</taxon>
        <taxon>Fungi</taxon>
        <taxon>Dikarya</taxon>
        <taxon>Ascomycota</taxon>
        <taxon>Pezizomycotina</taxon>
        <taxon>Eurotiomycetes</taxon>
        <taxon>Eurotiomycetidae</taxon>
        <taxon>Eurotiales</taxon>
        <taxon>Aspergillaceae</taxon>
        <taxon>Aspergillus</taxon>
        <taxon>Aspergillus subgen. Cremei</taxon>
    </lineage>
</organism>
<accession>A0A1L9R773</accession>
<dbReference type="EMBL" id="KV878215">
    <property type="protein sequence ID" value="OJJ31720.1"/>
    <property type="molecule type" value="Genomic_DNA"/>
</dbReference>
<sequence length="59" mass="6857">MSHSDAFISYTGCCKADYESSMGRTVFPYSNGGKNRFQRGCGRWRRRARREEEEKDVEG</sequence>